<accession>A0A2P4PJ01</accession>
<reference evidence="1 2" key="2">
    <citation type="journal article" date="2018" name="New Phytol.">
        <title>High intraspecific genome diversity in the model arbuscular mycorrhizal symbiont Rhizophagus irregularis.</title>
        <authorList>
            <person name="Chen E.C.H."/>
            <person name="Morin E."/>
            <person name="Beaudet D."/>
            <person name="Noel J."/>
            <person name="Yildirir G."/>
            <person name="Ndikumana S."/>
            <person name="Charron P."/>
            <person name="St-Onge C."/>
            <person name="Giorgi J."/>
            <person name="Kruger M."/>
            <person name="Marton T."/>
            <person name="Ropars J."/>
            <person name="Grigoriev I.V."/>
            <person name="Hainaut M."/>
            <person name="Henrissat B."/>
            <person name="Roux C."/>
            <person name="Martin F."/>
            <person name="Corradi N."/>
        </authorList>
    </citation>
    <scope>NUCLEOTIDE SEQUENCE [LARGE SCALE GENOMIC DNA]</scope>
    <source>
        <strain evidence="1 2">DAOM 197198</strain>
    </source>
</reference>
<name>A0A2P4PJ01_RHIID</name>
<protein>
    <submittedName>
        <fullName evidence="1">Uncharacterized protein</fullName>
    </submittedName>
</protein>
<reference evidence="1 2" key="1">
    <citation type="journal article" date="2013" name="Proc. Natl. Acad. Sci. U.S.A.">
        <title>Genome of an arbuscular mycorrhizal fungus provides insight into the oldest plant symbiosis.</title>
        <authorList>
            <person name="Tisserant E."/>
            <person name="Malbreil M."/>
            <person name="Kuo A."/>
            <person name="Kohler A."/>
            <person name="Symeonidi A."/>
            <person name="Balestrini R."/>
            <person name="Charron P."/>
            <person name="Duensing N."/>
            <person name="Frei Dit Frey N."/>
            <person name="Gianinazzi-Pearson V."/>
            <person name="Gilbert L.B."/>
            <person name="Handa Y."/>
            <person name="Herr J.R."/>
            <person name="Hijri M."/>
            <person name="Koul R."/>
            <person name="Kawaguchi M."/>
            <person name="Krajinski F."/>
            <person name="Lammers P.J."/>
            <person name="Masclaux F.G."/>
            <person name="Murat C."/>
            <person name="Morin E."/>
            <person name="Ndikumana S."/>
            <person name="Pagni M."/>
            <person name="Petitpierre D."/>
            <person name="Requena N."/>
            <person name="Rosikiewicz P."/>
            <person name="Riley R."/>
            <person name="Saito K."/>
            <person name="San Clemente H."/>
            <person name="Shapiro H."/>
            <person name="van Tuinen D."/>
            <person name="Becard G."/>
            <person name="Bonfante P."/>
            <person name="Paszkowski U."/>
            <person name="Shachar-Hill Y.Y."/>
            <person name="Tuskan G.A."/>
            <person name="Young P.W."/>
            <person name="Sanders I.R."/>
            <person name="Henrissat B."/>
            <person name="Rensing S.A."/>
            <person name="Grigoriev I.V."/>
            <person name="Corradi N."/>
            <person name="Roux C."/>
            <person name="Martin F."/>
        </authorList>
    </citation>
    <scope>NUCLEOTIDE SEQUENCE [LARGE SCALE GENOMIC DNA]</scope>
    <source>
        <strain evidence="1 2">DAOM 197198</strain>
    </source>
</reference>
<evidence type="ECO:0000313" key="2">
    <source>
        <dbReference type="Proteomes" id="UP000018888"/>
    </source>
</evidence>
<gene>
    <name evidence="1" type="ORF">GLOIN_2v1781826</name>
</gene>
<proteinExistence type="predicted"/>
<dbReference type="AlphaFoldDB" id="A0A2P4PJ01"/>
<comment type="caution">
    <text evidence="1">The sequence shown here is derived from an EMBL/GenBank/DDBJ whole genome shotgun (WGS) entry which is preliminary data.</text>
</comment>
<sequence length="300" mass="35094">MAQTLRVTLIKPGTIVPKHHYGPYSFYCGLYVVTKLNSTKAISTAYKNRFNTSTRYSGYQAMGWNDKNILETLKQDIKHIPITVNVENCIIFIYGIGTSSRKKWRYAKSGFQLSLLHIYERKHTQLYGFDNPITKNLIQQHQTQCTLNDWNDEYILKRLFDYHVKRRTLTNANWKYFFTSWVKTENPIIELEPALHAIYPKRYEFNERELSAWQTMLKAVGATNITPWLPEKSKVEVDKVAFAALYKSGFLTNIPKNIPNATHTFWMCFEHTLANIKKTPDGKRRILSIISNEFTYGKLK</sequence>
<dbReference type="EMBL" id="AUPC02000216">
    <property type="protein sequence ID" value="POG65371.1"/>
    <property type="molecule type" value="Genomic_DNA"/>
</dbReference>
<organism evidence="1 2">
    <name type="scientific">Rhizophagus irregularis (strain DAOM 181602 / DAOM 197198 / MUCL 43194)</name>
    <name type="common">Arbuscular mycorrhizal fungus</name>
    <name type="synonym">Glomus intraradices</name>
    <dbReference type="NCBI Taxonomy" id="747089"/>
    <lineage>
        <taxon>Eukaryota</taxon>
        <taxon>Fungi</taxon>
        <taxon>Fungi incertae sedis</taxon>
        <taxon>Mucoromycota</taxon>
        <taxon>Glomeromycotina</taxon>
        <taxon>Glomeromycetes</taxon>
        <taxon>Glomerales</taxon>
        <taxon>Glomeraceae</taxon>
        <taxon>Rhizophagus</taxon>
    </lineage>
</organism>
<keyword evidence="2" id="KW-1185">Reference proteome</keyword>
<dbReference type="Proteomes" id="UP000018888">
    <property type="component" value="Unassembled WGS sequence"/>
</dbReference>
<evidence type="ECO:0000313" key="1">
    <source>
        <dbReference type="EMBL" id="POG65371.1"/>
    </source>
</evidence>